<keyword evidence="5" id="KW-0862">Zinc</keyword>
<evidence type="ECO:0000259" key="12">
    <source>
        <dbReference type="PROSITE" id="PS50089"/>
    </source>
</evidence>
<evidence type="ECO:0000256" key="1">
    <source>
        <dbReference type="ARBA" id="ARBA00004370"/>
    </source>
</evidence>
<feature type="region of interest" description="Disordered" evidence="9">
    <location>
        <begin position="510"/>
        <end position="580"/>
    </location>
</feature>
<evidence type="ECO:0000256" key="11">
    <source>
        <dbReference type="SAM" id="SignalP"/>
    </source>
</evidence>
<evidence type="ECO:0000256" key="7">
    <source>
        <dbReference type="ARBA" id="ARBA00023136"/>
    </source>
</evidence>
<comment type="caution">
    <text evidence="13">The sequence shown here is derived from an EMBL/GenBank/DDBJ whole genome shotgun (WGS) entry which is preliminary data.</text>
</comment>
<dbReference type="Proteomes" id="UP001590950">
    <property type="component" value="Unassembled WGS sequence"/>
</dbReference>
<comment type="subcellular location">
    <subcellularLocation>
        <location evidence="1">Membrane</location>
    </subcellularLocation>
</comment>
<name>A0ABR4AS38_9LECA</name>
<dbReference type="Pfam" id="PF13639">
    <property type="entry name" value="zf-RING_2"/>
    <property type="match status" value="1"/>
</dbReference>
<keyword evidence="2 10" id="KW-0812">Transmembrane</keyword>
<feature type="compositionally biased region" description="Basic and acidic residues" evidence="9">
    <location>
        <begin position="307"/>
        <end position="316"/>
    </location>
</feature>
<feature type="transmembrane region" description="Helical" evidence="10">
    <location>
        <begin position="215"/>
        <end position="241"/>
    </location>
</feature>
<dbReference type="Gene3D" id="3.30.40.10">
    <property type="entry name" value="Zinc/RING finger domain, C3HC4 (zinc finger)"/>
    <property type="match status" value="1"/>
</dbReference>
<evidence type="ECO:0000256" key="3">
    <source>
        <dbReference type="ARBA" id="ARBA00022723"/>
    </source>
</evidence>
<feature type="signal peptide" evidence="11">
    <location>
        <begin position="1"/>
        <end position="25"/>
    </location>
</feature>
<sequence length="580" mass="61576">MGSFSFPNVYLATWLSILGAQLVSGQSVLPTNSTTTANTSNQFDLDTTISQMETHAAIAPLTNQAGLQGGIDQLSQIQLRGPLLLTNAGSVNGLQGGDIAFISCEPSDYTNGNIDSQRVINLAVNNGKPSAIVLYSVYAASCSFSATDLFNFPWMYTMLSANQSQAIVAGLIKNDPPYPSTTIHVNKKTVNGTGGNSGSNGNSDGNILGKSPTTAVAMIILYSITGIITALFLAIIIVGAIRAHRHPERYGPRRVIGRPRQSRAKGIARAMLETIPIVKFGDQEEDKPTEHGRDIELAQTRPPPTETRTETEEPRDPAAALQPDAAEGAGPDVVTTEAATGTPKPKGGVEEDAFRTDNGLACSVCTDDFAKGQDVRVLPCKHKFHPECIDPWLLNVSGTCPLCRIDLHPTTSHSSDPDAEDDTSETSHPDALPPNSPTDAPAIETARRNRRSRILHVGRMRHATPDERIAALRTLRDENRDQATSLEIEQGNRTVGERTLNRIGVRIGRVFGGGSRPGSGVPSSRPVSHVPTTSSSGTPVSPVSPASNTTEAHASSEVPASTTTEARATTSTESPHAPQL</sequence>
<reference evidence="13 14" key="1">
    <citation type="submission" date="2024-09" db="EMBL/GenBank/DDBJ databases">
        <title>Rethinking Asexuality: The Enigmatic Case of Functional Sexual Genes in Lepraria (Stereocaulaceae).</title>
        <authorList>
            <person name="Doellman M."/>
            <person name="Sun Y."/>
            <person name="Barcenas-Pena A."/>
            <person name="Lumbsch H.T."/>
            <person name="Grewe F."/>
        </authorList>
    </citation>
    <scope>NUCLEOTIDE SEQUENCE [LARGE SCALE GENOMIC DNA]</scope>
    <source>
        <strain evidence="13 14">Mercado 3170</strain>
    </source>
</reference>
<keyword evidence="7 10" id="KW-0472">Membrane</keyword>
<accession>A0ABR4AS38</accession>
<feature type="region of interest" description="Disordered" evidence="9">
    <location>
        <begin position="279"/>
        <end position="352"/>
    </location>
</feature>
<protein>
    <recommendedName>
        <fullName evidence="12">RING-type domain-containing protein</fullName>
    </recommendedName>
</protein>
<feature type="chain" id="PRO_5047168839" description="RING-type domain-containing protein" evidence="11">
    <location>
        <begin position="26"/>
        <end position="580"/>
    </location>
</feature>
<evidence type="ECO:0000256" key="2">
    <source>
        <dbReference type="ARBA" id="ARBA00022692"/>
    </source>
</evidence>
<feature type="compositionally biased region" description="Basic residues" evidence="9">
    <location>
        <begin position="448"/>
        <end position="462"/>
    </location>
</feature>
<keyword evidence="4 8" id="KW-0863">Zinc-finger</keyword>
<organism evidence="13 14">
    <name type="scientific">Stereocaulon virgatum</name>
    <dbReference type="NCBI Taxonomy" id="373712"/>
    <lineage>
        <taxon>Eukaryota</taxon>
        <taxon>Fungi</taxon>
        <taxon>Dikarya</taxon>
        <taxon>Ascomycota</taxon>
        <taxon>Pezizomycotina</taxon>
        <taxon>Lecanoromycetes</taxon>
        <taxon>OSLEUM clade</taxon>
        <taxon>Lecanoromycetidae</taxon>
        <taxon>Lecanorales</taxon>
        <taxon>Lecanorineae</taxon>
        <taxon>Stereocaulaceae</taxon>
        <taxon>Stereocaulon</taxon>
    </lineage>
</organism>
<dbReference type="InterPro" id="IPR013083">
    <property type="entry name" value="Znf_RING/FYVE/PHD"/>
</dbReference>
<keyword evidence="3" id="KW-0479">Metal-binding</keyword>
<keyword evidence="11" id="KW-0732">Signal</keyword>
<keyword evidence="6 10" id="KW-1133">Transmembrane helix</keyword>
<dbReference type="SUPFAM" id="SSF57850">
    <property type="entry name" value="RING/U-box"/>
    <property type="match status" value="1"/>
</dbReference>
<evidence type="ECO:0000256" key="8">
    <source>
        <dbReference type="PROSITE-ProRule" id="PRU00175"/>
    </source>
</evidence>
<feature type="domain" description="RING-type" evidence="12">
    <location>
        <begin position="362"/>
        <end position="404"/>
    </location>
</feature>
<evidence type="ECO:0000256" key="10">
    <source>
        <dbReference type="SAM" id="Phobius"/>
    </source>
</evidence>
<dbReference type="InterPro" id="IPR001841">
    <property type="entry name" value="Znf_RING"/>
</dbReference>
<evidence type="ECO:0000256" key="6">
    <source>
        <dbReference type="ARBA" id="ARBA00022989"/>
    </source>
</evidence>
<dbReference type="PANTHER" id="PTHR46539:SF1">
    <property type="entry name" value="E3 UBIQUITIN-PROTEIN LIGASE ATL42"/>
    <property type="match status" value="1"/>
</dbReference>
<dbReference type="PROSITE" id="PS50089">
    <property type="entry name" value="ZF_RING_2"/>
    <property type="match status" value="1"/>
</dbReference>
<dbReference type="EMBL" id="JBEFKJ010000002">
    <property type="protein sequence ID" value="KAL2047661.1"/>
    <property type="molecule type" value="Genomic_DNA"/>
</dbReference>
<evidence type="ECO:0000313" key="14">
    <source>
        <dbReference type="Proteomes" id="UP001590950"/>
    </source>
</evidence>
<dbReference type="CDD" id="cd16454">
    <property type="entry name" value="RING-H2_PA-TM-RING"/>
    <property type="match status" value="1"/>
</dbReference>
<keyword evidence="14" id="KW-1185">Reference proteome</keyword>
<gene>
    <name evidence="13" type="ORF">N7G274_000703</name>
</gene>
<feature type="compositionally biased region" description="Basic and acidic residues" evidence="9">
    <location>
        <begin position="286"/>
        <end position="296"/>
    </location>
</feature>
<evidence type="ECO:0000256" key="4">
    <source>
        <dbReference type="ARBA" id="ARBA00022771"/>
    </source>
</evidence>
<feature type="compositionally biased region" description="Low complexity" evidence="9">
    <location>
        <begin position="560"/>
        <end position="574"/>
    </location>
</feature>
<evidence type="ECO:0000256" key="9">
    <source>
        <dbReference type="SAM" id="MobiDB-lite"/>
    </source>
</evidence>
<evidence type="ECO:0000256" key="5">
    <source>
        <dbReference type="ARBA" id="ARBA00022833"/>
    </source>
</evidence>
<dbReference type="SMART" id="SM00184">
    <property type="entry name" value="RING"/>
    <property type="match status" value="1"/>
</dbReference>
<evidence type="ECO:0000313" key="13">
    <source>
        <dbReference type="EMBL" id="KAL2047661.1"/>
    </source>
</evidence>
<feature type="compositionally biased region" description="Low complexity" evidence="9">
    <location>
        <begin position="518"/>
        <end position="545"/>
    </location>
</feature>
<proteinExistence type="predicted"/>
<feature type="region of interest" description="Disordered" evidence="9">
    <location>
        <begin position="409"/>
        <end position="466"/>
    </location>
</feature>
<dbReference type="PANTHER" id="PTHR46539">
    <property type="entry name" value="E3 UBIQUITIN-PROTEIN LIGASE ATL42"/>
    <property type="match status" value="1"/>
</dbReference>